<dbReference type="Gene3D" id="1.10.10.10">
    <property type="entry name" value="Winged helix-like DNA-binding domain superfamily/Winged helix DNA-binding domain"/>
    <property type="match status" value="1"/>
</dbReference>
<reference evidence="8 10" key="2">
    <citation type="journal article" date="2014" name="BMC Genomics">
        <title>An improved genome release (version Mt4.0) for the model legume Medicago truncatula.</title>
        <authorList>
            <person name="Tang H."/>
            <person name="Krishnakumar V."/>
            <person name="Bidwell S."/>
            <person name="Rosen B."/>
            <person name="Chan A."/>
            <person name="Zhou S."/>
            <person name="Gentzbittel L."/>
            <person name="Childs K.L."/>
            <person name="Yandell M."/>
            <person name="Gundlach H."/>
            <person name="Mayer K.F."/>
            <person name="Schwartz D.C."/>
            <person name="Town C.D."/>
        </authorList>
    </citation>
    <scope>GENOME REANNOTATION</scope>
    <source>
        <strain evidence="8">A17</strain>
        <strain evidence="9 10">cv. Jemalong A17</strain>
    </source>
</reference>
<evidence type="ECO:0000259" key="5">
    <source>
        <dbReference type="Pfam" id="PF18052"/>
    </source>
</evidence>
<evidence type="ECO:0000256" key="2">
    <source>
        <dbReference type="ARBA" id="ARBA00022741"/>
    </source>
</evidence>
<dbReference type="Pfam" id="PF00931">
    <property type="entry name" value="NB-ARC"/>
    <property type="match status" value="1"/>
</dbReference>
<evidence type="ECO:0000256" key="3">
    <source>
        <dbReference type="ARBA" id="ARBA00022821"/>
    </source>
</evidence>
<evidence type="ECO:0000256" key="1">
    <source>
        <dbReference type="ARBA" id="ARBA00022737"/>
    </source>
</evidence>
<dbReference type="InterPro" id="IPR027417">
    <property type="entry name" value="P-loop_NTPase"/>
</dbReference>
<dbReference type="SUPFAM" id="SSF52058">
    <property type="entry name" value="L domain-like"/>
    <property type="match status" value="1"/>
</dbReference>
<dbReference type="HOGENOM" id="CLU_000837_25_0_1"/>
<dbReference type="PRINTS" id="PR00364">
    <property type="entry name" value="DISEASERSIST"/>
</dbReference>
<feature type="domain" description="Disease resistance N-terminal" evidence="5">
    <location>
        <begin position="5"/>
        <end position="97"/>
    </location>
</feature>
<name>A0A072VY01_MEDTR</name>
<dbReference type="GO" id="GO:0006952">
    <property type="term" value="P:defense response"/>
    <property type="evidence" value="ECO:0007669"/>
    <property type="project" value="UniProtKB-KW"/>
</dbReference>
<dbReference type="InterPro" id="IPR044974">
    <property type="entry name" value="Disease_R_plants"/>
</dbReference>
<dbReference type="PANTHER" id="PTHR23155">
    <property type="entry name" value="DISEASE RESISTANCE PROTEIN RP"/>
    <property type="match status" value="1"/>
</dbReference>
<dbReference type="KEGG" id="mtr:25484591"/>
<evidence type="ECO:0000259" key="6">
    <source>
        <dbReference type="Pfam" id="PF23559"/>
    </source>
</evidence>
<reference evidence="9" key="3">
    <citation type="submission" date="2015-04" db="UniProtKB">
        <authorList>
            <consortium name="EnsemblPlants"/>
        </authorList>
    </citation>
    <scope>IDENTIFICATION</scope>
    <source>
        <strain evidence="9">cv. Jemalong A17</strain>
    </source>
</reference>
<dbReference type="GO" id="GO:0043531">
    <property type="term" value="F:ADP binding"/>
    <property type="evidence" value="ECO:0007669"/>
    <property type="project" value="InterPro"/>
</dbReference>
<keyword evidence="10" id="KW-1185">Reference proteome</keyword>
<accession>A0A072VY01</accession>
<dbReference type="AlphaFoldDB" id="A0A072VY01"/>
<dbReference type="InterPro" id="IPR041118">
    <property type="entry name" value="Rx_N"/>
</dbReference>
<dbReference type="FunFam" id="1.10.10.10:FF:000322">
    <property type="entry name" value="Probable disease resistance protein At1g63360"/>
    <property type="match status" value="1"/>
</dbReference>
<dbReference type="InterPro" id="IPR038005">
    <property type="entry name" value="RX-like_CC"/>
</dbReference>
<dbReference type="EnsemblPlants" id="KEH42935">
    <property type="protein sequence ID" value="KEH42935"/>
    <property type="gene ID" value="MTR_1g078190"/>
</dbReference>
<dbReference type="Gene3D" id="1.10.8.430">
    <property type="entry name" value="Helical domain of apoptotic protease-activating factors"/>
    <property type="match status" value="1"/>
</dbReference>
<dbReference type="Gene3D" id="3.40.50.300">
    <property type="entry name" value="P-loop containing nucleotide triphosphate hydrolases"/>
    <property type="match status" value="1"/>
</dbReference>
<feature type="domain" description="Disease resistance protein winged helix" evidence="6">
    <location>
        <begin position="441"/>
        <end position="511"/>
    </location>
</feature>
<evidence type="ECO:0000313" key="9">
    <source>
        <dbReference type="EnsemblPlants" id="KEH42935"/>
    </source>
</evidence>
<dbReference type="InterPro" id="IPR055414">
    <property type="entry name" value="LRR_R13L4/SHOC2-like"/>
</dbReference>
<keyword evidence="1" id="KW-0677">Repeat</keyword>
<keyword evidence="3" id="KW-0611">Plant defense</keyword>
<organism evidence="8 10">
    <name type="scientific">Medicago truncatula</name>
    <name type="common">Barrel medic</name>
    <name type="synonym">Medicago tribuloides</name>
    <dbReference type="NCBI Taxonomy" id="3880"/>
    <lineage>
        <taxon>Eukaryota</taxon>
        <taxon>Viridiplantae</taxon>
        <taxon>Streptophyta</taxon>
        <taxon>Embryophyta</taxon>
        <taxon>Tracheophyta</taxon>
        <taxon>Spermatophyta</taxon>
        <taxon>Magnoliopsida</taxon>
        <taxon>eudicotyledons</taxon>
        <taxon>Gunneridae</taxon>
        <taxon>Pentapetalae</taxon>
        <taxon>rosids</taxon>
        <taxon>fabids</taxon>
        <taxon>Fabales</taxon>
        <taxon>Fabaceae</taxon>
        <taxon>Papilionoideae</taxon>
        <taxon>50 kb inversion clade</taxon>
        <taxon>NPAAA clade</taxon>
        <taxon>Hologalegina</taxon>
        <taxon>IRL clade</taxon>
        <taxon>Trifolieae</taxon>
        <taxon>Medicago</taxon>
    </lineage>
</organism>
<dbReference type="FunFam" id="3.40.50.300:FF:001091">
    <property type="entry name" value="Probable disease resistance protein At1g61300"/>
    <property type="match status" value="1"/>
</dbReference>
<dbReference type="STRING" id="3880.A0A072VY01"/>
<dbReference type="Pfam" id="PF23559">
    <property type="entry name" value="WHD_DRP"/>
    <property type="match status" value="1"/>
</dbReference>
<dbReference type="InterPro" id="IPR032675">
    <property type="entry name" value="LRR_dom_sf"/>
</dbReference>
<dbReference type="Gene3D" id="1.20.5.4130">
    <property type="match status" value="1"/>
</dbReference>
<feature type="domain" description="NB-ARC" evidence="4">
    <location>
        <begin position="175"/>
        <end position="353"/>
    </location>
</feature>
<reference evidence="8 10" key="1">
    <citation type="journal article" date="2011" name="Nature">
        <title>The Medicago genome provides insight into the evolution of rhizobial symbioses.</title>
        <authorList>
            <person name="Young N.D."/>
            <person name="Debelle F."/>
            <person name="Oldroyd G.E."/>
            <person name="Geurts R."/>
            <person name="Cannon S.B."/>
            <person name="Udvardi M.K."/>
            <person name="Benedito V.A."/>
            <person name="Mayer K.F."/>
            <person name="Gouzy J."/>
            <person name="Schoof H."/>
            <person name="Van de Peer Y."/>
            <person name="Proost S."/>
            <person name="Cook D.R."/>
            <person name="Meyers B.C."/>
            <person name="Spannagl M."/>
            <person name="Cheung F."/>
            <person name="De Mita S."/>
            <person name="Krishnakumar V."/>
            <person name="Gundlach H."/>
            <person name="Zhou S."/>
            <person name="Mudge J."/>
            <person name="Bharti A.K."/>
            <person name="Murray J.D."/>
            <person name="Naoumkina M.A."/>
            <person name="Rosen B."/>
            <person name="Silverstein K.A."/>
            <person name="Tang H."/>
            <person name="Rombauts S."/>
            <person name="Zhao P.X."/>
            <person name="Zhou P."/>
            <person name="Barbe V."/>
            <person name="Bardou P."/>
            <person name="Bechner M."/>
            <person name="Bellec A."/>
            <person name="Berger A."/>
            <person name="Berges H."/>
            <person name="Bidwell S."/>
            <person name="Bisseling T."/>
            <person name="Choisne N."/>
            <person name="Couloux A."/>
            <person name="Denny R."/>
            <person name="Deshpande S."/>
            <person name="Dai X."/>
            <person name="Doyle J.J."/>
            <person name="Dudez A.M."/>
            <person name="Farmer A.D."/>
            <person name="Fouteau S."/>
            <person name="Franken C."/>
            <person name="Gibelin C."/>
            <person name="Gish J."/>
            <person name="Goldstein S."/>
            <person name="Gonzalez A.J."/>
            <person name="Green P.J."/>
            <person name="Hallab A."/>
            <person name="Hartog M."/>
            <person name="Hua A."/>
            <person name="Humphray S.J."/>
            <person name="Jeong D.H."/>
            <person name="Jing Y."/>
            <person name="Jocker A."/>
            <person name="Kenton S.M."/>
            <person name="Kim D.J."/>
            <person name="Klee K."/>
            <person name="Lai H."/>
            <person name="Lang C."/>
            <person name="Lin S."/>
            <person name="Macmil S.L."/>
            <person name="Magdelenat G."/>
            <person name="Matthews L."/>
            <person name="McCorrison J."/>
            <person name="Monaghan E.L."/>
            <person name="Mun J.H."/>
            <person name="Najar F.Z."/>
            <person name="Nicholson C."/>
            <person name="Noirot C."/>
            <person name="O'Bleness M."/>
            <person name="Paule C.R."/>
            <person name="Poulain J."/>
            <person name="Prion F."/>
            <person name="Qin B."/>
            <person name="Qu C."/>
            <person name="Retzel E.F."/>
            <person name="Riddle C."/>
            <person name="Sallet E."/>
            <person name="Samain S."/>
            <person name="Samson N."/>
            <person name="Sanders I."/>
            <person name="Saurat O."/>
            <person name="Scarpelli C."/>
            <person name="Schiex T."/>
            <person name="Segurens B."/>
            <person name="Severin A.J."/>
            <person name="Sherrier D.J."/>
            <person name="Shi R."/>
            <person name="Sims S."/>
            <person name="Singer S.R."/>
            <person name="Sinharoy S."/>
            <person name="Sterck L."/>
            <person name="Viollet A."/>
            <person name="Wang B.B."/>
            <person name="Wang K."/>
            <person name="Wang M."/>
            <person name="Wang X."/>
            <person name="Warfsmann J."/>
            <person name="Weissenbach J."/>
            <person name="White D.D."/>
            <person name="White J.D."/>
            <person name="Wiley G.B."/>
            <person name="Wincker P."/>
            <person name="Xing Y."/>
            <person name="Yang L."/>
            <person name="Yao Z."/>
            <person name="Ying F."/>
            <person name="Zhai J."/>
            <person name="Zhou L."/>
            <person name="Zuber A."/>
            <person name="Denarie J."/>
            <person name="Dixon R.A."/>
            <person name="May G.D."/>
            <person name="Schwartz D.C."/>
            <person name="Rogers J."/>
            <person name="Quetier F."/>
            <person name="Town C.D."/>
            <person name="Roe B.A."/>
        </authorList>
    </citation>
    <scope>NUCLEOTIDE SEQUENCE [LARGE SCALE GENOMIC DNA]</scope>
    <source>
        <strain evidence="8">A17</strain>
        <strain evidence="9 10">cv. Jemalong A17</strain>
    </source>
</reference>
<dbReference type="PANTHER" id="PTHR23155:SF1052">
    <property type="entry name" value="DISEASE RESISTANCE PROTEIN RPM1"/>
    <property type="match status" value="1"/>
</dbReference>
<dbReference type="CDD" id="cd14798">
    <property type="entry name" value="RX-CC_like"/>
    <property type="match status" value="1"/>
</dbReference>
<dbReference type="Pfam" id="PF23598">
    <property type="entry name" value="LRR_14"/>
    <property type="match status" value="1"/>
</dbReference>
<proteinExistence type="predicted"/>
<dbReference type="InterPro" id="IPR042197">
    <property type="entry name" value="Apaf_helical"/>
</dbReference>
<dbReference type="OrthoDB" id="598235at2759"/>
<keyword evidence="2" id="KW-0547">Nucleotide-binding</keyword>
<dbReference type="SUPFAM" id="SSF52540">
    <property type="entry name" value="P-loop containing nucleoside triphosphate hydrolases"/>
    <property type="match status" value="1"/>
</dbReference>
<dbReference type="EMBL" id="CM001217">
    <property type="protein sequence ID" value="KEH42935.1"/>
    <property type="molecule type" value="Genomic_DNA"/>
</dbReference>
<dbReference type="InterPro" id="IPR002182">
    <property type="entry name" value="NB-ARC"/>
</dbReference>
<evidence type="ECO:0000313" key="10">
    <source>
        <dbReference type="Proteomes" id="UP000002051"/>
    </source>
</evidence>
<gene>
    <name evidence="9" type="primary">25484591</name>
    <name evidence="8" type="ordered locus">MTR_1g078190</name>
</gene>
<dbReference type="Pfam" id="PF18052">
    <property type="entry name" value="Rx_N"/>
    <property type="match status" value="1"/>
</dbReference>
<dbReference type="Proteomes" id="UP000002051">
    <property type="component" value="Unassembled WGS sequence"/>
</dbReference>
<protein>
    <submittedName>
        <fullName evidence="8">NB-ARC domain disease resistance protein</fullName>
    </submittedName>
</protein>
<evidence type="ECO:0000313" key="8">
    <source>
        <dbReference type="EMBL" id="KEH42935.1"/>
    </source>
</evidence>
<dbReference type="InterPro" id="IPR036388">
    <property type="entry name" value="WH-like_DNA-bd_sf"/>
</dbReference>
<dbReference type="GO" id="GO:0051707">
    <property type="term" value="P:response to other organism"/>
    <property type="evidence" value="ECO:0007669"/>
    <property type="project" value="UniProtKB-ARBA"/>
</dbReference>
<feature type="domain" description="Disease resistance R13L4/SHOC-2-like LRR" evidence="7">
    <location>
        <begin position="557"/>
        <end position="927"/>
    </location>
</feature>
<dbReference type="Gene3D" id="3.80.10.10">
    <property type="entry name" value="Ribonuclease Inhibitor"/>
    <property type="match status" value="1"/>
</dbReference>
<evidence type="ECO:0000259" key="7">
    <source>
        <dbReference type="Pfam" id="PF23598"/>
    </source>
</evidence>
<dbReference type="InterPro" id="IPR058922">
    <property type="entry name" value="WHD_DRP"/>
</dbReference>
<sequence length="942" mass="108478">MAEMAVSFAIKQLLPLLTEETKLLKGVHKEFADIKYELESIQTFLEDADRRAAAEGDNTTEGAKMWVKQVREVAFRIEDVIDDYMIHVGQQPCDPGCISPLHKVARFPKTMTPRRQIASEIQDIKSVVCGIKERSERYGFQIQGSSSFRGNQNAKWNDQRMAALYIDEAEVVGFQEPKNRLIDWLVKGRVERTVISVVGMGGQGKTTLAKKVFDSKEVVGHFECRVWITVSQSNNTEVLSRHMLEKLYGQKGEKPPKGITEMDRGALISELRKYLQKKRYVFVFDDVWNTSFWDEIEYVVSDNKNGSKIFITTRNKDVAMYCKKSSFIEVHELQPLTEEQSIDLFNKKAFQFDLEGCCPKELIDIAFEIARKCKGLPLAIVTIGGLLSTKGRNAFEWQRFSENMTVELRNDSHLTRIKKILGLSYDDLPFYLKSCLLYFGMYPEDYEVKSKRMIQQWIAEGFVKEESGKTLEEVEERYLTELIRRSLVQVSSVSIDGKTRSCCVHDLIHMMILEKCEDLSFCKHFNDDDHSSLSGTIRRLSIATNSGDFRACIENSHIRSLFLFTDKSNYLEESILKRIFKKQRTLKVLHLEDVGCFVDYKPFRCLIHLKYLSLKNRSGKYLCISNRSRKYTYAFPKWIGILLNLETLDLRAAFGFIIIPKEISKLRQLRHLIGCRMSLFHLKDVIGCMESLQTLSGVKIGKGGIELIKELGKLRRLRKLSLNDVRARHSSALSSSLNEMRHLEKLRIVSSSGYDMVHDVIDMHLVSPPLPMLRNLKLCVKLEKFPEWIPQLKNLVKFDLAYSLLTDDPIKYLENMPNLLSLSIINKAYEGESLHFHDGGCQNLKELYIGDCPNMNSIVIDKGALHSLKKFELFEIPNLKTSGIQHLEKLEVLNVWDVPLAEFNLSEENQSETLRTKEIEITNHPNRRTGEHFLPYNCKTLL</sequence>
<evidence type="ECO:0000259" key="4">
    <source>
        <dbReference type="Pfam" id="PF00931"/>
    </source>
</evidence>